<evidence type="ECO:0000313" key="6">
    <source>
        <dbReference type="Proteomes" id="UP000649617"/>
    </source>
</evidence>
<evidence type="ECO:0000313" key="5">
    <source>
        <dbReference type="EMBL" id="CAE7252854.1"/>
    </source>
</evidence>
<dbReference type="OrthoDB" id="498286at2759"/>
<dbReference type="InterPro" id="IPR027417">
    <property type="entry name" value="P-loop_NTPase"/>
</dbReference>
<dbReference type="SUPFAM" id="SSF52540">
    <property type="entry name" value="P-loop containing nucleoside triphosphate hydrolases"/>
    <property type="match status" value="1"/>
</dbReference>
<feature type="domain" description="Zeta toxin" evidence="4">
    <location>
        <begin position="2"/>
        <end position="153"/>
    </location>
</feature>
<evidence type="ECO:0000256" key="1">
    <source>
        <dbReference type="ARBA" id="ARBA00022741"/>
    </source>
</evidence>
<name>A0A812LVU0_SYMPI</name>
<proteinExistence type="predicted"/>
<protein>
    <recommendedName>
        <fullName evidence="4">Zeta toxin domain-containing protein</fullName>
    </recommendedName>
</protein>
<keyword evidence="6" id="KW-1185">Reference proteome</keyword>
<dbReference type="GO" id="GO:0016301">
    <property type="term" value="F:kinase activity"/>
    <property type="evidence" value="ECO:0007669"/>
    <property type="project" value="InterPro"/>
</dbReference>
<dbReference type="EMBL" id="CAJNIZ010006803">
    <property type="protein sequence ID" value="CAE7252854.1"/>
    <property type="molecule type" value="Genomic_DNA"/>
</dbReference>
<dbReference type="Gene3D" id="3.40.50.300">
    <property type="entry name" value="P-loop containing nucleotide triphosphate hydrolases"/>
    <property type="match status" value="1"/>
</dbReference>
<dbReference type="InterPro" id="IPR010488">
    <property type="entry name" value="Zeta_toxin_domain"/>
</dbReference>
<gene>
    <name evidence="5" type="ORF">SPIL2461_LOCUS4954</name>
</gene>
<organism evidence="5 6">
    <name type="scientific">Symbiodinium pilosum</name>
    <name type="common">Dinoflagellate</name>
    <dbReference type="NCBI Taxonomy" id="2952"/>
    <lineage>
        <taxon>Eukaryota</taxon>
        <taxon>Sar</taxon>
        <taxon>Alveolata</taxon>
        <taxon>Dinophyceae</taxon>
        <taxon>Suessiales</taxon>
        <taxon>Symbiodiniaceae</taxon>
        <taxon>Symbiodinium</taxon>
    </lineage>
</organism>
<accession>A0A812LVU0</accession>
<comment type="caution">
    <text evidence="5">The sequence shown here is derived from an EMBL/GenBank/DDBJ whole genome shotgun (WGS) entry which is preliminary data.</text>
</comment>
<evidence type="ECO:0000256" key="3">
    <source>
        <dbReference type="SAM" id="MobiDB-lite"/>
    </source>
</evidence>
<dbReference type="AlphaFoldDB" id="A0A812LVU0"/>
<reference evidence="5" key="1">
    <citation type="submission" date="2021-02" db="EMBL/GenBank/DDBJ databases">
        <authorList>
            <person name="Dougan E. K."/>
            <person name="Rhodes N."/>
            <person name="Thang M."/>
            <person name="Chan C."/>
        </authorList>
    </citation>
    <scope>NUCLEOTIDE SEQUENCE</scope>
</reference>
<evidence type="ECO:0000259" key="4">
    <source>
        <dbReference type="Pfam" id="PF06414"/>
    </source>
</evidence>
<keyword evidence="2" id="KW-0067">ATP-binding</keyword>
<dbReference type="Pfam" id="PF06414">
    <property type="entry name" value="Zeta_toxin"/>
    <property type="match status" value="1"/>
</dbReference>
<sequence length="423" mass="48280">MGLPGAGKSTVKRDRMSSEIFVNVEPDQLKRYHKNFSSDMGEDTDTEVHRWSVRRAVDAFEDAVNDSRRRNVLFDSSGSNSQWLARRLETARDAGYQTQLLWVDVPVEIALLRNRDRAKSRGQWCPENIIMDKAKVMQSSFEELRNTVDVAERLQNWDPSGDELHRAQEDLYLYPAPRSRATVRPGEPSYGEAPPGARPPSATPSSRRTIRIGPWKRNDEVMKAKSARLKWMDETYRGDREKFVLEEVLAGRDIFLERNMFPYALPPGMEHWTIWARNSMDHEALCQYIEGWLNARKPHNVTAWNYDDNRQMRTIDVWHVHVYFQGAGALAAWSALLQTHVPSASARTFRGCPVRRNVESSRDRAPPGPSACGPTRVPARVPWPVSRGPRRLPQHGTRRPAACGPAVTPAARGLRILYRVPRP</sequence>
<dbReference type="Proteomes" id="UP000649617">
    <property type="component" value="Unassembled WGS sequence"/>
</dbReference>
<feature type="region of interest" description="Disordered" evidence="3">
    <location>
        <begin position="178"/>
        <end position="208"/>
    </location>
</feature>
<feature type="region of interest" description="Disordered" evidence="3">
    <location>
        <begin position="357"/>
        <end position="405"/>
    </location>
</feature>
<dbReference type="GO" id="GO:0005524">
    <property type="term" value="F:ATP binding"/>
    <property type="evidence" value="ECO:0007669"/>
    <property type="project" value="UniProtKB-KW"/>
</dbReference>
<feature type="compositionally biased region" description="Basic residues" evidence="3">
    <location>
        <begin position="388"/>
        <end position="398"/>
    </location>
</feature>
<keyword evidence="1" id="KW-0547">Nucleotide-binding</keyword>
<evidence type="ECO:0000256" key="2">
    <source>
        <dbReference type="ARBA" id="ARBA00022840"/>
    </source>
</evidence>